<evidence type="ECO:0000256" key="6">
    <source>
        <dbReference type="ARBA" id="ARBA00022825"/>
    </source>
</evidence>
<dbReference type="GO" id="GO:0005737">
    <property type="term" value="C:cytoplasm"/>
    <property type="evidence" value="ECO:0007669"/>
    <property type="project" value="UniProtKB-SubCell"/>
</dbReference>
<evidence type="ECO:0000256" key="1">
    <source>
        <dbReference type="ARBA" id="ARBA00004496"/>
    </source>
</evidence>
<keyword evidence="8 10" id="KW-0346">Stress response</keyword>
<dbReference type="GO" id="GO:0006515">
    <property type="term" value="P:protein quality control for misfolded or incompletely synthesized proteins"/>
    <property type="evidence" value="ECO:0007669"/>
    <property type="project" value="UniProtKB-UniRule"/>
</dbReference>
<dbReference type="SMART" id="SM00464">
    <property type="entry name" value="LON"/>
    <property type="match status" value="1"/>
</dbReference>
<keyword evidence="6 10" id="KW-0720">Serine protease</keyword>
<dbReference type="FunFam" id="3.40.50.300:FF:000021">
    <property type="entry name" value="Lon protease homolog"/>
    <property type="match status" value="1"/>
</dbReference>
<feature type="compositionally biased region" description="Low complexity" evidence="16">
    <location>
        <begin position="790"/>
        <end position="801"/>
    </location>
</feature>
<dbReference type="SUPFAM" id="SSF88697">
    <property type="entry name" value="PUA domain-like"/>
    <property type="match status" value="1"/>
</dbReference>
<feature type="region of interest" description="Disordered" evidence="16">
    <location>
        <begin position="790"/>
        <end position="826"/>
    </location>
</feature>
<evidence type="ECO:0000256" key="13">
    <source>
        <dbReference type="PIRSR" id="PIRSR001174-2"/>
    </source>
</evidence>
<evidence type="ECO:0000256" key="5">
    <source>
        <dbReference type="ARBA" id="ARBA00022801"/>
    </source>
</evidence>
<comment type="similarity">
    <text evidence="10 11 14 15">Belongs to the peptidase S16 family.</text>
</comment>
<evidence type="ECO:0000256" key="12">
    <source>
        <dbReference type="PIRSR" id="PIRSR001174-1"/>
    </source>
</evidence>
<feature type="active site" evidence="10 12">
    <location>
        <position position="732"/>
    </location>
</feature>
<feature type="active site" evidence="10 12">
    <location>
        <position position="689"/>
    </location>
</feature>
<comment type="catalytic activity">
    <reaction evidence="9 10 11 14">
        <text>Hydrolysis of proteins in presence of ATP.</text>
        <dbReference type="EC" id="3.4.21.53"/>
    </reaction>
</comment>
<evidence type="ECO:0000256" key="15">
    <source>
        <dbReference type="RuleBase" id="RU000591"/>
    </source>
</evidence>
<dbReference type="InterPro" id="IPR008268">
    <property type="entry name" value="Peptidase_S16_AS"/>
</dbReference>
<dbReference type="GO" id="GO:0005524">
    <property type="term" value="F:ATP binding"/>
    <property type="evidence" value="ECO:0007669"/>
    <property type="project" value="UniProtKB-UniRule"/>
</dbReference>
<dbReference type="InterPro" id="IPR003593">
    <property type="entry name" value="AAA+_ATPase"/>
</dbReference>
<comment type="subunit">
    <text evidence="10 11">Homohexamer. Organized in a ring with a central cavity.</text>
</comment>
<dbReference type="EC" id="3.4.21.53" evidence="10 11"/>
<evidence type="ECO:0000256" key="11">
    <source>
        <dbReference type="PIRNR" id="PIRNR001174"/>
    </source>
</evidence>
<dbReference type="PIRSF" id="PIRSF001174">
    <property type="entry name" value="Lon_proteas"/>
    <property type="match status" value="1"/>
</dbReference>
<dbReference type="InterPro" id="IPR027065">
    <property type="entry name" value="Lon_Prtase"/>
</dbReference>
<dbReference type="InterPro" id="IPR003959">
    <property type="entry name" value="ATPase_AAA_core"/>
</dbReference>
<dbReference type="InterPro" id="IPR027417">
    <property type="entry name" value="P-loop_NTPase"/>
</dbReference>
<dbReference type="EMBL" id="DPIY01000010">
    <property type="protein sequence ID" value="HCT58536.1"/>
    <property type="molecule type" value="Genomic_DNA"/>
</dbReference>
<feature type="domain" description="Lon proteolytic" evidence="17">
    <location>
        <begin position="602"/>
        <end position="783"/>
    </location>
</feature>
<proteinExistence type="evidence at transcript level"/>
<dbReference type="InterPro" id="IPR054594">
    <property type="entry name" value="Lon_lid"/>
</dbReference>
<comment type="caution">
    <text evidence="19">The sequence shown here is derived from an EMBL/GenBank/DDBJ whole genome shotgun (WGS) entry which is preliminary data.</text>
</comment>
<evidence type="ECO:0000259" key="17">
    <source>
        <dbReference type="PROSITE" id="PS51786"/>
    </source>
</evidence>
<dbReference type="Pfam" id="PF22667">
    <property type="entry name" value="Lon_lid"/>
    <property type="match status" value="1"/>
</dbReference>
<dbReference type="Gene3D" id="2.30.130.40">
    <property type="entry name" value="LON domain-like"/>
    <property type="match status" value="1"/>
</dbReference>
<dbReference type="NCBIfam" id="TIGR00763">
    <property type="entry name" value="lon"/>
    <property type="match status" value="1"/>
</dbReference>
<dbReference type="Pfam" id="PF02190">
    <property type="entry name" value="LON_substr_bdg"/>
    <property type="match status" value="1"/>
</dbReference>
<dbReference type="Gene3D" id="1.10.8.60">
    <property type="match status" value="1"/>
</dbReference>
<reference evidence="19 20" key="1">
    <citation type="journal article" date="2018" name="Nat. Biotechnol.">
        <title>A standardized bacterial taxonomy based on genome phylogeny substantially revises the tree of life.</title>
        <authorList>
            <person name="Parks D.H."/>
            <person name="Chuvochina M."/>
            <person name="Waite D.W."/>
            <person name="Rinke C."/>
            <person name="Skarshewski A."/>
            <person name="Chaumeil P.A."/>
            <person name="Hugenholtz P."/>
        </authorList>
    </citation>
    <scope>NUCLEOTIDE SEQUENCE [LARGE SCALE GENOMIC DNA]</scope>
    <source>
        <strain evidence="19">UBA8844</strain>
    </source>
</reference>
<evidence type="ECO:0000256" key="16">
    <source>
        <dbReference type="SAM" id="MobiDB-lite"/>
    </source>
</evidence>
<evidence type="ECO:0000313" key="20">
    <source>
        <dbReference type="Proteomes" id="UP000264071"/>
    </source>
</evidence>
<dbReference type="InterPro" id="IPR020568">
    <property type="entry name" value="Ribosomal_Su5_D2-typ_SF"/>
</dbReference>
<dbReference type="Gene3D" id="1.20.5.5270">
    <property type="match status" value="1"/>
</dbReference>
<comment type="induction">
    <text evidence="10">By heat shock.</text>
</comment>
<evidence type="ECO:0000256" key="7">
    <source>
        <dbReference type="ARBA" id="ARBA00022840"/>
    </source>
</evidence>
<dbReference type="PRINTS" id="PR00830">
    <property type="entry name" value="ENDOLAPTASE"/>
</dbReference>
<evidence type="ECO:0000313" key="19">
    <source>
        <dbReference type="EMBL" id="HCT58536.1"/>
    </source>
</evidence>
<dbReference type="Pfam" id="PF00004">
    <property type="entry name" value="AAA"/>
    <property type="match status" value="1"/>
</dbReference>
<comment type="subcellular location">
    <subcellularLocation>
        <location evidence="1 10 11">Cytoplasm</location>
    </subcellularLocation>
</comment>
<dbReference type="SUPFAM" id="SSF52540">
    <property type="entry name" value="P-loop containing nucleoside triphosphate hydrolases"/>
    <property type="match status" value="1"/>
</dbReference>
<dbReference type="PROSITE" id="PS01046">
    <property type="entry name" value="LON_SER"/>
    <property type="match status" value="1"/>
</dbReference>
<evidence type="ECO:0000259" key="18">
    <source>
        <dbReference type="PROSITE" id="PS51787"/>
    </source>
</evidence>
<dbReference type="Gene3D" id="3.40.50.300">
    <property type="entry name" value="P-loop containing nucleotide triphosphate hydrolases"/>
    <property type="match status" value="1"/>
</dbReference>
<evidence type="ECO:0000256" key="4">
    <source>
        <dbReference type="ARBA" id="ARBA00022741"/>
    </source>
</evidence>
<evidence type="ECO:0000256" key="10">
    <source>
        <dbReference type="HAMAP-Rule" id="MF_01973"/>
    </source>
</evidence>
<dbReference type="SMART" id="SM00382">
    <property type="entry name" value="AAA"/>
    <property type="match status" value="1"/>
</dbReference>
<dbReference type="Proteomes" id="UP000264071">
    <property type="component" value="Unassembled WGS sequence"/>
</dbReference>
<dbReference type="Gene3D" id="3.30.230.10">
    <property type="match status" value="1"/>
</dbReference>
<dbReference type="Gene3D" id="1.20.58.1480">
    <property type="match status" value="1"/>
</dbReference>
<comment type="function">
    <text evidence="10">ATP-dependent serine protease that mediates the selective degradation of mutant and abnormal proteins as well as certain short-lived regulatory proteins. Required for cellular homeostasis and for survival from DNA damage and developmental changes induced by stress. Degrades polypeptides processively to yield small peptide fragments that are 5 to 10 amino acids long. Binds to DNA in a double-stranded, site-specific manner.</text>
</comment>
<dbReference type="GO" id="GO:0043565">
    <property type="term" value="F:sequence-specific DNA binding"/>
    <property type="evidence" value="ECO:0007669"/>
    <property type="project" value="UniProtKB-UniRule"/>
</dbReference>
<protein>
    <recommendedName>
        <fullName evidence="10 11">Lon protease</fullName>
        <ecNumber evidence="10 11">3.4.21.53</ecNumber>
    </recommendedName>
    <alternativeName>
        <fullName evidence="10">ATP-dependent protease La</fullName>
    </alternativeName>
</protein>
<evidence type="ECO:0000256" key="3">
    <source>
        <dbReference type="ARBA" id="ARBA00022670"/>
    </source>
</evidence>
<evidence type="ECO:0000256" key="9">
    <source>
        <dbReference type="ARBA" id="ARBA00050665"/>
    </source>
</evidence>
<dbReference type="GO" id="GO:0004176">
    <property type="term" value="F:ATP-dependent peptidase activity"/>
    <property type="evidence" value="ECO:0007669"/>
    <property type="project" value="UniProtKB-UniRule"/>
</dbReference>
<dbReference type="PROSITE" id="PS51786">
    <property type="entry name" value="LON_PROTEOLYTIC"/>
    <property type="match status" value="1"/>
</dbReference>
<dbReference type="InterPro" id="IPR004815">
    <property type="entry name" value="Lon_bac/euk-typ"/>
</dbReference>
<sequence length="826" mass="90504">MTTPRSSRTGSHRLPVLPLRDVVLFPHVAMPLLIGRAGSLAAVAEALEDTRELLLVTQRDPEVALPTGNDLYRIGVRARLQQASRVSGGTMKILVDATERVIVRRFGVHKPKSAKATPLLEARVDAFPLTRPTKKTAEQTSAQVRHALALFEEYAGLHRRLAPEVVGMLQSLEHEERIAYGIAAHLQITIDQRQQLLAAESLSGLAEQLTQVLGSELELLKLERKIDDQVRSSLFQNQREFFLQEQLRVIHRELGQDDGDEFEDLAKQIAALGLPEAVETRANRELRRIRRSSPTSPDAAVSRGWLDWVLALPWNVRTEDTTDVDAARTLLEEDHFGLEEVKERILDHIAVLGRVGTQQGSILCLVGPPGVGKTSLGRSIAKALGRRFVRMALGGVRDEAEIRGHRRTYIGSMPGRILQAMRRAESMNPVILLDEIDKLGSDWRGDPAAALLEVLDPEQNKAFNDHYLEVDYDLSQVLFVTTANSLSGIPEALRDRMEIIRLPGYLEGEKLAIARRYLVPKQLGANGVPVAQVTLADDVLPAMIRGWTRESGVRDLERRIARLSRKLARRSWADHTQVTVVRDELPALLGPIQHLDDEHALEDQVGVASGLAYTSTGGELLEIEVSVVPGRGRVQLTGTLGDVIKESAAAALSYVRARASALGLSPDFYRERDIHVHLPAGATPKDGPSAGIALATALTSALTGIPVRGDIAMTGEVTLRGRVLPIGGVREKGVAAHRHRLKHVIIPQGNAKDLSELPEDVRNGVEWHIVKTMDEVLELALRQKPVGLSEAAAAVAPTARSRSSRSRPRAPQQDGVLVHTDQGAPT</sequence>
<dbReference type="GO" id="GO:0004252">
    <property type="term" value="F:serine-type endopeptidase activity"/>
    <property type="evidence" value="ECO:0007669"/>
    <property type="project" value="UniProtKB-UniRule"/>
</dbReference>
<dbReference type="InterPro" id="IPR015947">
    <property type="entry name" value="PUA-like_sf"/>
</dbReference>
<gene>
    <name evidence="10 19" type="primary">lon</name>
    <name evidence="19" type="ORF">DGD08_15125</name>
</gene>
<dbReference type="HAMAP" id="MF_01973">
    <property type="entry name" value="lon_bact"/>
    <property type="match status" value="1"/>
</dbReference>
<keyword evidence="7 10" id="KW-0067">ATP-binding</keyword>
<dbReference type="PROSITE" id="PS51787">
    <property type="entry name" value="LON_N"/>
    <property type="match status" value="1"/>
</dbReference>
<keyword evidence="4 10" id="KW-0547">Nucleotide-binding</keyword>
<evidence type="ECO:0000256" key="14">
    <source>
        <dbReference type="PROSITE-ProRule" id="PRU01122"/>
    </source>
</evidence>
<dbReference type="CDD" id="cd19500">
    <property type="entry name" value="RecA-like_Lon"/>
    <property type="match status" value="1"/>
</dbReference>
<dbReference type="Pfam" id="PF05362">
    <property type="entry name" value="Lon_C"/>
    <property type="match status" value="1"/>
</dbReference>
<feature type="binding site" evidence="10 13">
    <location>
        <begin position="367"/>
        <end position="374"/>
    </location>
    <ligand>
        <name>ATP</name>
        <dbReference type="ChEBI" id="CHEBI:30616"/>
    </ligand>
</feature>
<dbReference type="InterPro" id="IPR014721">
    <property type="entry name" value="Ribsml_uS5_D2-typ_fold_subgr"/>
</dbReference>
<name>A0A3D4VBN9_9BACT</name>
<dbReference type="GO" id="GO:0034605">
    <property type="term" value="P:cellular response to heat"/>
    <property type="evidence" value="ECO:0007669"/>
    <property type="project" value="UniProtKB-UniRule"/>
</dbReference>
<dbReference type="InterPro" id="IPR027543">
    <property type="entry name" value="Lon_bac"/>
</dbReference>
<organism evidence="19 20">
    <name type="scientific">Gemmatimonas aurantiaca</name>
    <dbReference type="NCBI Taxonomy" id="173480"/>
    <lineage>
        <taxon>Bacteria</taxon>
        <taxon>Pseudomonadati</taxon>
        <taxon>Gemmatimonadota</taxon>
        <taxon>Gemmatimonadia</taxon>
        <taxon>Gemmatimonadales</taxon>
        <taxon>Gemmatimonadaceae</taxon>
        <taxon>Gemmatimonas</taxon>
    </lineage>
</organism>
<feature type="domain" description="Lon N-terminal" evidence="18">
    <location>
        <begin position="14"/>
        <end position="217"/>
    </location>
</feature>
<keyword evidence="3 10" id="KW-0645">Protease</keyword>
<accession>A0A3D4VBN9</accession>
<dbReference type="InterPro" id="IPR003111">
    <property type="entry name" value="Lon_prtase_N"/>
</dbReference>
<evidence type="ECO:0000256" key="8">
    <source>
        <dbReference type="ARBA" id="ARBA00023016"/>
    </source>
</evidence>
<evidence type="ECO:0000256" key="2">
    <source>
        <dbReference type="ARBA" id="ARBA00022490"/>
    </source>
</evidence>
<dbReference type="PANTHER" id="PTHR10046">
    <property type="entry name" value="ATP DEPENDENT LON PROTEASE FAMILY MEMBER"/>
    <property type="match status" value="1"/>
</dbReference>
<dbReference type="InterPro" id="IPR008269">
    <property type="entry name" value="Lon_proteolytic"/>
</dbReference>
<dbReference type="SUPFAM" id="SSF54211">
    <property type="entry name" value="Ribosomal protein S5 domain 2-like"/>
    <property type="match status" value="1"/>
</dbReference>
<dbReference type="AlphaFoldDB" id="A0A3D4VBN9"/>
<dbReference type="InterPro" id="IPR046336">
    <property type="entry name" value="Lon_prtase_N_sf"/>
</dbReference>
<keyword evidence="5 10" id="KW-0378">Hydrolase</keyword>
<dbReference type="GO" id="GO:0016887">
    <property type="term" value="F:ATP hydrolysis activity"/>
    <property type="evidence" value="ECO:0007669"/>
    <property type="project" value="UniProtKB-UniRule"/>
</dbReference>
<keyword evidence="2 10" id="KW-0963">Cytoplasm</keyword>